<gene>
    <name evidence="1" type="ORF">LACBIDRAFT_332077</name>
</gene>
<dbReference type="Proteomes" id="UP000001194">
    <property type="component" value="Unassembled WGS sequence"/>
</dbReference>
<evidence type="ECO:0000313" key="2">
    <source>
        <dbReference type="Proteomes" id="UP000001194"/>
    </source>
</evidence>
<evidence type="ECO:0000313" key="1">
    <source>
        <dbReference type="EMBL" id="EDR02876.1"/>
    </source>
</evidence>
<sequence length="137" mass="14851">MPYRRRVLKCGLSAGPPLPTTQSASGKLTFKTGIIFPSVRVTVAAATLSTRRISITQVVALYSNCLCTSMLSSIAQPVSRAGQRNHGTKPVDDDLAQLEGFLMTNVLPDEDYIGGLDIRIDRFGDVSKKLTLESPLR</sequence>
<organism evidence="2">
    <name type="scientific">Laccaria bicolor (strain S238N-H82 / ATCC MYA-4686)</name>
    <name type="common">Bicoloured deceiver</name>
    <name type="synonym">Laccaria laccata var. bicolor</name>
    <dbReference type="NCBI Taxonomy" id="486041"/>
    <lineage>
        <taxon>Eukaryota</taxon>
        <taxon>Fungi</taxon>
        <taxon>Dikarya</taxon>
        <taxon>Basidiomycota</taxon>
        <taxon>Agaricomycotina</taxon>
        <taxon>Agaricomycetes</taxon>
        <taxon>Agaricomycetidae</taxon>
        <taxon>Agaricales</taxon>
        <taxon>Agaricineae</taxon>
        <taxon>Hydnangiaceae</taxon>
        <taxon>Laccaria</taxon>
    </lineage>
</organism>
<dbReference type="KEGG" id="lbc:LACBIDRAFT_332077"/>
<dbReference type="AlphaFoldDB" id="B0DRI0"/>
<protein>
    <submittedName>
        <fullName evidence="1">Predicted protein</fullName>
    </submittedName>
</protein>
<accession>B0DRI0</accession>
<reference evidence="1 2" key="1">
    <citation type="journal article" date="2008" name="Nature">
        <title>The genome of Laccaria bicolor provides insights into mycorrhizal symbiosis.</title>
        <authorList>
            <person name="Martin F."/>
            <person name="Aerts A."/>
            <person name="Ahren D."/>
            <person name="Brun A."/>
            <person name="Danchin E.G.J."/>
            <person name="Duchaussoy F."/>
            <person name="Gibon J."/>
            <person name="Kohler A."/>
            <person name="Lindquist E."/>
            <person name="Pereda V."/>
            <person name="Salamov A."/>
            <person name="Shapiro H.J."/>
            <person name="Wuyts J."/>
            <person name="Blaudez D."/>
            <person name="Buee M."/>
            <person name="Brokstein P."/>
            <person name="Canbaeck B."/>
            <person name="Cohen D."/>
            <person name="Courty P.E."/>
            <person name="Coutinho P.M."/>
            <person name="Delaruelle C."/>
            <person name="Detter J.C."/>
            <person name="Deveau A."/>
            <person name="DiFazio S."/>
            <person name="Duplessis S."/>
            <person name="Fraissinet-Tachet L."/>
            <person name="Lucic E."/>
            <person name="Frey-Klett P."/>
            <person name="Fourrey C."/>
            <person name="Feussner I."/>
            <person name="Gay G."/>
            <person name="Grimwood J."/>
            <person name="Hoegger P.J."/>
            <person name="Jain P."/>
            <person name="Kilaru S."/>
            <person name="Labbe J."/>
            <person name="Lin Y.C."/>
            <person name="Legue V."/>
            <person name="Le Tacon F."/>
            <person name="Marmeisse R."/>
            <person name="Melayah D."/>
            <person name="Montanini B."/>
            <person name="Muratet M."/>
            <person name="Nehls U."/>
            <person name="Niculita-Hirzel H."/>
            <person name="Oudot-Le Secq M.P."/>
            <person name="Peter M."/>
            <person name="Quesneville H."/>
            <person name="Rajashekar B."/>
            <person name="Reich M."/>
            <person name="Rouhier N."/>
            <person name="Schmutz J."/>
            <person name="Yin T."/>
            <person name="Chalot M."/>
            <person name="Henrissat B."/>
            <person name="Kuees U."/>
            <person name="Lucas S."/>
            <person name="Van de Peer Y."/>
            <person name="Podila G.K."/>
            <person name="Polle A."/>
            <person name="Pukkila P.J."/>
            <person name="Richardson P.M."/>
            <person name="Rouze P."/>
            <person name="Sanders I.R."/>
            <person name="Stajich J.E."/>
            <person name="Tunlid A."/>
            <person name="Tuskan G."/>
            <person name="Grigoriev I.V."/>
        </authorList>
    </citation>
    <scope>NUCLEOTIDE SEQUENCE [LARGE SCALE GENOMIC DNA]</scope>
    <source>
        <strain evidence="2">S238N-H82 / ATCC MYA-4686</strain>
    </source>
</reference>
<proteinExistence type="predicted"/>
<name>B0DRI0_LACBS</name>
<dbReference type="GeneID" id="6082225"/>
<keyword evidence="2" id="KW-1185">Reference proteome</keyword>
<dbReference type="RefSeq" id="XP_001886586.1">
    <property type="nucleotide sequence ID" value="XM_001886551.1"/>
</dbReference>
<dbReference type="HOGENOM" id="CLU_1865456_0_0_1"/>
<dbReference type="EMBL" id="DS547128">
    <property type="protein sequence ID" value="EDR02876.1"/>
    <property type="molecule type" value="Genomic_DNA"/>
</dbReference>
<dbReference type="InParanoid" id="B0DRI0"/>